<feature type="region of interest" description="Disordered" evidence="1">
    <location>
        <begin position="114"/>
        <end position="147"/>
    </location>
</feature>
<dbReference type="Proteomes" id="UP001597045">
    <property type="component" value="Unassembled WGS sequence"/>
</dbReference>
<evidence type="ECO:0000256" key="1">
    <source>
        <dbReference type="SAM" id="MobiDB-lite"/>
    </source>
</evidence>
<proteinExistence type="predicted"/>
<comment type="caution">
    <text evidence="2">The sequence shown here is derived from an EMBL/GenBank/DDBJ whole genome shotgun (WGS) entry which is preliminary data.</text>
</comment>
<dbReference type="EMBL" id="JBHTIS010000568">
    <property type="protein sequence ID" value="MFD1046227.1"/>
    <property type="molecule type" value="Genomic_DNA"/>
</dbReference>
<accession>A0ABW3M7A2</accession>
<protein>
    <submittedName>
        <fullName evidence="2">Uncharacterized protein</fullName>
    </submittedName>
</protein>
<sequence>MIELDDHAKALRDHGADLATDLREHAMLVDTDPYDMKPHLDLPAYELIRYFQTPPEFSDGPVRIGRFTYEPRSVLQQVVLTLELAYGDAGMALACPSPSLAGVLVGRITRGVVASQEDGDKPEEPAPQPDPPSFVRGRLDAGTSRYRQRRILGMSARKYTLSTSTTSRLVTTSTGNRPWP</sequence>
<name>A0ABW3M7A2_9PSEU</name>
<organism evidence="2 3">
    <name type="scientific">Kibdelosporangium lantanae</name>
    <dbReference type="NCBI Taxonomy" id="1497396"/>
    <lineage>
        <taxon>Bacteria</taxon>
        <taxon>Bacillati</taxon>
        <taxon>Actinomycetota</taxon>
        <taxon>Actinomycetes</taxon>
        <taxon>Pseudonocardiales</taxon>
        <taxon>Pseudonocardiaceae</taxon>
        <taxon>Kibdelosporangium</taxon>
    </lineage>
</organism>
<keyword evidence="3" id="KW-1185">Reference proteome</keyword>
<evidence type="ECO:0000313" key="2">
    <source>
        <dbReference type="EMBL" id="MFD1046227.1"/>
    </source>
</evidence>
<reference evidence="3" key="1">
    <citation type="journal article" date="2019" name="Int. J. Syst. Evol. Microbiol.">
        <title>The Global Catalogue of Microorganisms (GCM) 10K type strain sequencing project: providing services to taxonomists for standard genome sequencing and annotation.</title>
        <authorList>
            <consortium name="The Broad Institute Genomics Platform"/>
            <consortium name="The Broad Institute Genome Sequencing Center for Infectious Disease"/>
            <person name="Wu L."/>
            <person name="Ma J."/>
        </authorList>
    </citation>
    <scope>NUCLEOTIDE SEQUENCE [LARGE SCALE GENOMIC DNA]</scope>
    <source>
        <strain evidence="3">JCM 31486</strain>
    </source>
</reference>
<feature type="region of interest" description="Disordered" evidence="1">
    <location>
        <begin position="161"/>
        <end position="180"/>
    </location>
</feature>
<feature type="compositionally biased region" description="Low complexity" evidence="1">
    <location>
        <begin position="161"/>
        <end position="174"/>
    </location>
</feature>
<gene>
    <name evidence="2" type="ORF">ACFQ1S_11995</name>
</gene>
<evidence type="ECO:0000313" key="3">
    <source>
        <dbReference type="Proteomes" id="UP001597045"/>
    </source>
</evidence>